<dbReference type="Proteomes" id="UP000024816">
    <property type="component" value="Unassembled WGS sequence"/>
</dbReference>
<dbReference type="RefSeq" id="WP_051597458.1">
    <property type="nucleotide sequence ID" value="NZ_ARYJ01000004.1"/>
</dbReference>
<dbReference type="InterPro" id="IPR036388">
    <property type="entry name" value="WH-like_DNA-bd_sf"/>
</dbReference>
<dbReference type="GO" id="GO:0003700">
    <property type="term" value="F:DNA-binding transcription factor activity"/>
    <property type="evidence" value="ECO:0007669"/>
    <property type="project" value="InterPro"/>
</dbReference>
<dbReference type="Gene3D" id="1.10.10.10">
    <property type="entry name" value="Winged helix-like DNA-binding domain superfamily/Winged helix DNA-binding domain"/>
    <property type="match status" value="1"/>
</dbReference>
<reference evidence="2 3" key="1">
    <citation type="journal article" date="2014" name="Antonie Van Leeuwenhoek">
        <title>Hyphomonas beringensis sp. nov. and Hyphomonas chukchiensis sp. nov., isolated from surface seawater of the Bering Sea and Chukchi Sea.</title>
        <authorList>
            <person name="Li C."/>
            <person name="Lai Q."/>
            <person name="Li G."/>
            <person name="Dong C."/>
            <person name="Wang J."/>
            <person name="Liao Y."/>
            <person name="Shao Z."/>
        </authorList>
    </citation>
    <scope>NUCLEOTIDE SEQUENCE [LARGE SCALE GENOMIC DNA]</scope>
    <source>
        <strain evidence="2 3">VP2</strain>
    </source>
</reference>
<gene>
    <name evidence="2" type="ORF">HJA_06832</name>
</gene>
<dbReference type="PROSITE" id="PS50995">
    <property type="entry name" value="HTH_MARR_2"/>
    <property type="match status" value="1"/>
</dbReference>
<dbReference type="SMART" id="SM00347">
    <property type="entry name" value="HTH_MARR"/>
    <property type="match status" value="1"/>
</dbReference>
<proteinExistence type="predicted"/>
<dbReference type="eggNOG" id="COG1846">
    <property type="taxonomic scope" value="Bacteria"/>
</dbReference>
<dbReference type="PATRIC" id="fig|1280952.3.peg.1356"/>
<dbReference type="PANTHER" id="PTHR33164:SF57">
    <property type="entry name" value="MARR-FAMILY TRANSCRIPTIONAL REGULATOR"/>
    <property type="match status" value="1"/>
</dbReference>
<accession>A0A059FED1</accession>
<sequence>MAPDVNLNRPFDPRLFLMDQELDRGVGLLLAGASELTRAAEAARRKAGLSKPEMQILMTIRYWPGLTVSELRDSVGMTVPTFARILGQLDQRSLIEKEVGNRDARQRKLTLSDSGITLTTQLTIVLRERLRLAYRSAGPDAVDGNRRVLDALVR</sequence>
<evidence type="ECO:0000313" key="2">
    <source>
        <dbReference type="EMBL" id="KCZ88990.1"/>
    </source>
</evidence>
<dbReference type="SUPFAM" id="SSF46785">
    <property type="entry name" value="Winged helix' DNA-binding domain"/>
    <property type="match status" value="1"/>
</dbReference>
<feature type="domain" description="HTH marR-type" evidence="1">
    <location>
        <begin position="12"/>
        <end position="154"/>
    </location>
</feature>
<evidence type="ECO:0000313" key="3">
    <source>
        <dbReference type="Proteomes" id="UP000024816"/>
    </source>
</evidence>
<dbReference type="AlphaFoldDB" id="A0A059FED1"/>
<dbReference type="GO" id="GO:0006950">
    <property type="term" value="P:response to stress"/>
    <property type="evidence" value="ECO:0007669"/>
    <property type="project" value="TreeGrafter"/>
</dbReference>
<dbReference type="PANTHER" id="PTHR33164">
    <property type="entry name" value="TRANSCRIPTIONAL REGULATOR, MARR FAMILY"/>
    <property type="match status" value="1"/>
</dbReference>
<dbReference type="Pfam" id="PF01047">
    <property type="entry name" value="MarR"/>
    <property type="match status" value="1"/>
</dbReference>
<dbReference type="InterPro" id="IPR039422">
    <property type="entry name" value="MarR/SlyA-like"/>
</dbReference>
<organism evidence="2 3">
    <name type="scientific">Hyphomonas jannaschiana VP2</name>
    <dbReference type="NCBI Taxonomy" id="1280952"/>
    <lineage>
        <taxon>Bacteria</taxon>
        <taxon>Pseudomonadati</taxon>
        <taxon>Pseudomonadota</taxon>
        <taxon>Alphaproteobacteria</taxon>
        <taxon>Hyphomonadales</taxon>
        <taxon>Hyphomonadaceae</taxon>
        <taxon>Hyphomonas</taxon>
    </lineage>
</organism>
<dbReference type="OrthoDB" id="9799368at2"/>
<name>A0A059FED1_9PROT</name>
<keyword evidence="3" id="KW-1185">Reference proteome</keyword>
<dbReference type="STRING" id="1280952.HJA_06832"/>
<protein>
    <submittedName>
        <fullName evidence="2">MarR family transcriptional regulator</fullName>
    </submittedName>
</protein>
<dbReference type="InterPro" id="IPR036390">
    <property type="entry name" value="WH_DNA-bd_sf"/>
</dbReference>
<comment type="caution">
    <text evidence="2">The sequence shown here is derived from an EMBL/GenBank/DDBJ whole genome shotgun (WGS) entry which is preliminary data.</text>
</comment>
<evidence type="ECO:0000259" key="1">
    <source>
        <dbReference type="PROSITE" id="PS50995"/>
    </source>
</evidence>
<dbReference type="EMBL" id="ARYJ01000004">
    <property type="protein sequence ID" value="KCZ88990.1"/>
    <property type="molecule type" value="Genomic_DNA"/>
</dbReference>
<dbReference type="InterPro" id="IPR000835">
    <property type="entry name" value="HTH_MarR-typ"/>
</dbReference>